<sequence length="413" mass="46028">MTTTTIPKINNPQNFRTSNTLTTTRKPHYATKVNTAFNVIPGMHRPNANNIPSNINQDDFIGPKFKARPLKHWRRQLVPTNPSTDNSSQKRMATVNLMDTPGSSIYKTNAESCECVESGGNSFQIADAYAENNFDKGDIIQNNGAISIPTEFISTPIIEEIFLNIPGAATIYDIVYDNYEPIVPDIWYVDPITPIAPTVPDQEDEVNVDESYEIITSVYDTACIACNPENNRIRSGICTLSQSYYETTSGYLQSRCRTAAQRLSTTKKAGCVYYPSVNDNIPFEFLYPTNAPNGPQVYQSKNCSNPKTYNNNALNQPANSYCSTIYKPNNAQFACQGAVSGSTRLQKLKTDTITSNGFSFYSAYGATMANAGNFQGTNTSSNYYVKNRNYPLDGFIHLNRYRENKRLACCDVF</sequence>
<feature type="region of interest" description="Disordered" evidence="1">
    <location>
        <begin position="1"/>
        <end position="23"/>
    </location>
</feature>
<evidence type="ECO:0000313" key="2">
    <source>
        <dbReference type="EMBL" id="QHT86686.1"/>
    </source>
</evidence>
<evidence type="ECO:0000256" key="1">
    <source>
        <dbReference type="SAM" id="MobiDB-lite"/>
    </source>
</evidence>
<accession>A0A6C0I2V6</accession>
<protein>
    <submittedName>
        <fullName evidence="2">Uncharacterized protein</fullName>
    </submittedName>
</protein>
<proteinExistence type="predicted"/>
<dbReference type="EMBL" id="MN740075">
    <property type="protein sequence ID" value="QHT86686.1"/>
    <property type="molecule type" value="Genomic_DNA"/>
</dbReference>
<name>A0A6C0I2V6_9ZZZZ</name>
<organism evidence="2">
    <name type="scientific">viral metagenome</name>
    <dbReference type="NCBI Taxonomy" id="1070528"/>
    <lineage>
        <taxon>unclassified sequences</taxon>
        <taxon>metagenomes</taxon>
        <taxon>organismal metagenomes</taxon>
    </lineage>
</organism>
<reference evidence="2" key="1">
    <citation type="journal article" date="2020" name="Nature">
        <title>Giant virus diversity and host interactions through global metagenomics.</title>
        <authorList>
            <person name="Schulz F."/>
            <person name="Roux S."/>
            <person name="Paez-Espino D."/>
            <person name="Jungbluth S."/>
            <person name="Walsh D.A."/>
            <person name="Denef V.J."/>
            <person name="McMahon K.D."/>
            <person name="Konstantinidis K.T."/>
            <person name="Eloe-Fadrosh E.A."/>
            <person name="Kyrpides N.C."/>
            <person name="Woyke T."/>
        </authorList>
    </citation>
    <scope>NUCLEOTIDE SEQUENCE</scope>
    <source>
        <strain evidence="2">GVMAG-M-3300023184-18</strain>
    </source>
</reference>
<dbReference type="AlphaFoldDB" id="A0A6C0I2V6"/>